<keyword evidence="2" id="KW-1185">Reference proteome</keyword>
<gene>
    <name evidence="1" type="ORF">PIB30_068524</name>
</gene>
<accession>A0ABU6TN56</accession>
<evidence type="ECO:0000313" key="2">
    <source>
        <dbReference type="Proteomes" id="UP001341840"/>
    </source>
</evidence>
<organism evidence="1 2">
    <name type="scientific">Stylosanthes scabra</name>
    <dbReference type="NCBI Taxonomy" id="79078"/>
    <lineage>
        <taxon>Eukaryota</taxon>
        <taxon>Viridiplantae</taxon>
        <taxon>Streptophyta</taxon>
        <taxon>Embryophyta</taxon>
        <taxon>Tracheophyta</taxon>
        <taxon>Spermatophyta</taxon>
        <taxon>Magnoliopsida</taxon>
        <taxon>eudicotyledons</taxon>
        <taxon>Gunneridae</taxon>
        <taxon>Pentapetalae</taxon>
        <taxon>rosids</taxon>
        <taxon>fabids</taxon>
        <taxon>Fabales</taxon>
        <taxon>Fabaceae</taxon>
        <taxon>Papilionoideae</taxon>
        <taxon>50 kb inversion clade</taxon>
        <taxon>dalbergioids sensu lato</taxon>
        <taxon>Dalbergieae</taxon>
        <taxon>Pterocarpus clade</taxon>
        <taxon>Stylosanthes</taxon>
    </lineage>
</organism>
<comment type="caution">
    <text evidence="1">The sequence shown here is derived from an EMBL/GenBank/DDBJ whole genome shotgun (WGS) entry which is preliminary data.</text>
</comment>
<feature type="non-terminal residue" evidence="1">
    <location>
        <position position="116"/>
    </location>
</feature>
<sequence length="116" mass="12860">MIPTPTPIIPVGGIIPISIGRQSRAARAMEQPQFSKTTTIPFTSTSPEATGHLEEALTKLTINTNTFMEENRSNFKNLGESIQNLETHVSQLAKQLATMMQQILTDSLALRQMHRI</sequence>
<protein>
    <submittedName>
        <fullName evidence="1">Uncharacterized protein</fullName>
    </submittedName>
</protein>
<reference evidence="1 2" key="1">
    <citation type="journal article" date="2023" name="Plants (Basel)">
        <title>Bridging the Gap: Combining Genomics and Transcriptomics Approaches to Understand Stylosanthes scabra, an Orphan Legume from the Brazilian Caatinga.</title>
        <authorList>
            <person name="Ferreira-Neto J.R.C."/>
            <person name="da Silva M.D."/>
            <person name="Binneck E."/>
            <person name="de Melo N.F."/>
            <person name="da Silva R.H."/>
            <person name="de Melo A.L.T.M."/>
            <person name="Pandolfi V."/>
            <person name="Bustamante F.O."/>
            <person name="Brasileiro-Vidal A.C."/>
            <person name="Benko-Iseppon A.M."/>
        </authorList>
    </citation>
    <scope>NUCLEOTIDE SEQUENCE [LARGE SCALE GENOMIC DNA]</scope>
    <source>
        <tissue evidence="1">Leaves</tissue>
    </source>
</reference>
<evidence type="ECO:0000313" key="1">
    <source>
        <dbReference type="EMBL" id="MED6150057.1"/>
    </source>
</evidence>
<proteinExistence type="predicted"/>
<name>A0ABU6TN56_9FABA</name>
<dbReference type="Proteomes" id="UP001341840">
    <property type="component" value="Unassembled WGS sequence"/>
</dbReference>
<dbReference type="EMBL" id="JASCZI010091357">
    <property type="protein sequence ID" value="MED6150057.1"/>
    <property type="molecule type" value="Genomic_DNA"/>
</dbReference>